<dbReference type="InterPro" id="IPR038084">
    <property type="entry name" value="PduO/GlcC-like_sf"/>
</dbReference>
<sequence length="161" mass="17786">MNIEDGLQALAMQETALTFHHFDHTTAWELGIALKTAAEQHHLAIAIEIQLTGHTLFSYAMPGTTPDNADWVRRKRNVVNHFHKSSYAVGLRLQQRQVTLEERYGLSVRDYAAHGGAFPIRLAGVGCIGTIAISGSPQREDHNLLVDTLAHFLGLSLPAMH</sequence>
<protein>
    <recommendedName>
        <fullName evidence="1">UPF0303 protein BMI79_02985</fullName>
    </recommendedName>
</protein>
<name>A0A1S8CRL7_9GAMM</name>
<dbReference type="OrthoDB" id="9815315at2"/>
<evidence type="ECO:0000313" key="3">
    <source>
        <dbReference type="Proteomes" id="UP000216021"/>
    </source>
</evidence>
<organism evidence="2 3">
    <name type="scientific">Serratia oryzae</name>
    <dbReference type="NCBI Taxonomy" id="2034155"/>
    <lineage>
        <taxon>Bacteria</taxon>
        <taxon>Pseudomonadati</taxon>
        <taxon>Pseudomonadota</taxon>
        <taxon>Gammaproteobacteria</taxon>
        <taxon>Enterobacterales</taxon>
        <taxon>Yersiniaceae</taxon>
        <taxon>Serratia</taxon>
    </lineage>
</organism>
<accession>A0A1S8CRL7</accession>
<dbReference type="Proteomes" id="UP000216021">
    <property type="component" value="Unassembled WGS sequence"/>
</dbReference>
<dbReference type="PANTHER" id="PTHR28255">
    <property type="match status" value="1"/>
</dbReference>
<dbReference type="EMBL" id="MOXD01000001">
    <property type="protein sequence ID" value="OMQ27303.1"/>
    <property type="molecule type" value="Genomic_DNA"/>
</dbReference>
<dbReference type="SUPFAM" id="SSF143744">
    <property type="entry name" value="GlcG-like"/>
    <property type="match status" value="1"/>
</dbReference>
<dbReference type="InterPro" id="IPR010371">
    <property type="entry name" value="YBR137W-like"/>
</dbReference>
<dbReference type="RefSeq" id="WP_076940338.1">
    <property type="nucleotide sequence ID" value="NZ_MOXD01000001.1"/>
</dbReference>
<dbReference type="NCBIfam" id="NF002696">
    <property type="entry name" value="PRK02487.1-5"/>
    <property type="match status" value="1"/>
</dbReference>
<comment type="similarity">
    <text evidence="1">Belongs to the UPF0303 family.</text>
</comment>
<dbReference type="PANTHER" id="PTHR28255:SF1">
    <property type="entry name" value="UPF0303 PROTEIN YBR137W"/>
    <property type="match status" value="1"/>
</dbReference>
<keyword evidence="3" id="KW-1185">Reference proteome</keyword>
<dbReference type="STRING" id="2034155.BMI79_02985"/>
<evidence type="ECO:0000256" key="1">
    <source>
        <dbReference type="HAMAP-Rule" id="MF_00761"/>
    </source>
</evidence>
<dbReference type="AlphaFoldDB" id="A0A1S8CRL7"/>
<reference evidence="2 3" key="1">
    <citation type="submission" date="2016-11" db="EMBL/GenBank/DDBJ databases">
        <title>Rahnella oryzae sp. nov., isolated from rice root.</title>
        <authorList>
            <person name="Zhang X.-X."/>
            <person name="Zhang J."/>
        </authorList>
    </citation>
    <scope>NUCLEOTIDE SEQUENCE [LARGE SCALE GENOMIC DNA]</scope>
    <source>
        <strain evidence="2 3">J11-6</strain>
    </source>
</reference>
<dbReference type="InterPro" id="IPR005624">
    <property type="entry name" value="PduO/GlcC-like"/>
</dbReference>
<gene>
    <name evidence="2" type="ORF">BMI79_02985</name>
</gene>
<dbReference type="PIRSF" id="PIRSF008757">
    <property type="entry name" value="UCP008757"/>
    <property type="match status" value="1"/>
</dbReference>
<dbReference type="Gene3D" id="3.30.450.150">
    <property type="entry name" value="Haem-degrading domain"/>
    <property type="match status" value="1"/>
</dbReference>
<dbReference type="HAMAP" id="MF_00761">
    <property type="entry name" value="UPF0303"/>
    <property type="match status" value="1"/>
</dbReference>
<evidence type="ECO:0000313" key="2">
    <source>
        <dbReference type="EMBL" id="OMQ27303.1"/>
    </source>
</evidence>
<dbReference type="Pfam" id="PF03928">
    <property type="entry name" value="HbpS-like"/>
    <property type="match status" value="1"/>
</dbReference>
<comment type="caution">
    <text evidence="2">The sequence shown here is derived from an EMBL/GenBank/DDBJ whole genome shotgun (WGS) entry which is preliminary data.</text>
</comment>
<proteinExistence type="inferred from homology"/>